<feature type="compositionally biased region" description="Basic and acidic residues" evidence="1">
    <location>
        <begin position="449"/>
        <end position="458"/>
    </location>
</feature>
<comment type="caution">
    <text evidence="2">The sequence shown here is derived from an EMBL/GenBank/DDBJ whole genome shotgun (WGS) entry which is preliminary data.</text>
</comment>
<protein>
    <submittedName>
        <fullName evidence="2">Uncharacterized protein</fullName>
    </submittedName>
</protein>
<feature type="region of interest" description="Disordered" evidence="1">
    <location>
        <begin position="901"/>
        <end position="970"/>
    </location>
</feature>
<sequence>MSNNGNDLAGSFVVSVANCIAPSTGAGNAPSRNGRTKEAGQSDGALSPRSAYRNIRVVDIFRRKATSSVRFRRPAGPKLSSAPANLPVAPPLASPYEAAAARQRARSKFNLGSSPPAKEGSSGRPQHHHRTTSSSRTQGSNAAGRGGHSFALARISGGGEASGTGFSFLNGGGNDDGDDDDENYDFDYEDDIINVPMERVLEQLDAERARLKCIDRGMGTLVDSVLAARTRTAHVSNIIQRTLRRRGPSLNLTKIPVEISPKCRTMVPRLDILKVNIPEPASEPEEVAEDAGALVLDFYDKHGETFQWRPAKRSTILQRVNAVAVLTPAWLNPSPTQTPPRGSIGPKCIQLNTAIIRPSASPRELTPFKIGTPRGYTPRSSAASPTPEPLSPKPRRVSARYFSHARARRVSEAKKPAAAGPVVGRTGSFRSGQRQRQRQMFGFGSSNGREVRLRDDGGRGGASHGGGASGSESDTCRLLSTKSPSARKTKTPVRACERTLSRSRARGRGSPSPAATGEGRQICKEVDGMIWLAAAAANVNASTDGGRDKTTKAAAATAAATAVAVSDSPSFATDGAELHPQDSSSAVQYGKYLVLKRSLSERLSSDFCGVPSAFGEGNGGDDDNSDRTALLQGKPEEVLKSINSMLTDIQATNTQLNPYIPSFIADTLSRASKVTPQPLAITLSNIAGLRPSLQWSTCTSANGRSSTAAPAALAVQKSNAWADNGPLDAGGSESEGGGGGGGDDGTSTASHEPCSSSLVYLAKELQPLHRHVMRTRTRRGSSPGVPSSAVPVADLGGDDGGGTAASHTSRFRKGQGGLSPSLSRQREQLQPPEGGGGGSGRDFGGDFGAAVAGDDGRVDHTGAYSSSRSLLNRDMFPRLSSCSPGASRRCSTDRAPAAAAAAGLASGFRSPPPPPFTTSPLSHATPTGSAANSPPRGPAFCYDIPPQPSGPLWSRLPSPDPQSKSPWFHHQNWNTNAVVLRPGSALLRAGASSPTRTPPTSPVPWLGPSERRQ</sequence>
<gene>
    <name evidence="2" type="ORF">VaNZ11_010630</name>
</gene>
<feature type="compositionally biased region" description="Polar residues" evidence="1">
    <location>
        <begin position="921"/>
        <end position="932"/>
    </location>
</feature>
<evidence type="ECO:0000256" key="1">
    <source>
        <dbReference type="SAM" id="MobiDB-lite"/>
    </source>
</evidence>
<feature type="compositionally biased region" description="Low complexity" evidence="1">
    <location>
        <begin position="424"/>
        <end position="444"/>
    </location>
</feature>
<feature type="region of interest" description="Disordered" evidence="1">
    <location>
        <begin position="722"/>
        <end position="753"/>
    </location>
</feature>
<proteinExistence type="predicted"/>
<feature type="region of interest" description="Disordered" evidence="1">
    <location>
        <begin position="68"/>
        <end position="147"/>
    </location>
</feature>
<reference evidence="2 3" key="1">
    <citation type="journal article" date="2023" name="IScience">
        <title>Expanded male sex-determining region conserved during the evolution of homothallism in the green alga Volvox.</title>
        <authorList>
            <person name="Yamamoto K."/>
            <person name="Matsuzaki R."/>
            <person name="Mahakham W."/>
            <person name="Heman W."/>
            <person name="Sekimoto H."/>
            <person name="Kawachi M."/>
            <person name="Minakuchi Y."/>
            <person name="Toyoda A."/>
            <person name="Nozaki H."/>
        </authorList>
    </citation>
    <scope>NUCLEOTIDE SEQUENCE [LARGE SCALE GENOMIC DNA]</scope>
    <source>
        <strain evidence="2 3">NIES-4468</strain>
    </source>
</reference>
<feature type="compositionally biased region" description="Polar residues" evidence="1">
    <location>
        <begin position="961"/>
        <end position="970"/>
    </location>
</feature>
<feature type="compositionally biased region" description="Polar residues" evidence="1">
    <location>
        <begin position="132"/>
        <end position="141"/>
    </location>
</feature>
<evidence type="ECO:0000313" key="3">
    <source>
        <dbReference type="Proteomes" id="UP001165090"/>
    </source>
</evidence>
<feature type="compositionally biased region" description="Gly residues" evidence="1">
    <location>
        <begin position="833"/>
        <end position="847"/>
    </location>
</feature>
<feature type="region of interest" description="Disordered" evidence="1">
    <location>
        <begin position="984"/>
        <end position="1013"/>
    </location>
</feature>
<feature type="compositionally biased region" description="Basic residues" evidence="1">
    <location>
        <begin position="393"/>
        <end position="408"/>
    </location>
</feature>
<feature type="compositionally biased region" description="Low complexity" evidence="1">
    <location>
        <begin position="780"/>
        <end position="793"/>
    </location>
</feature>
<dbReference type="Proteomes" id="UP001165090">
    <property type="component" value="Unassembled WGS sequence"/>
</dbReference>
<evidence type="ECO:0000313" key="2">
    <source>
        <dbReference type="EMBL" id="GLI66695.1"/>
    </source>
</evidence>
<feature type="region of interest" description="Disordered" evidence="1">
    <location>
        <begin position="23"/>
        <end position="48"/>
    </location>
</feature>
<organism evidence="2 3">
    <name type="scientific">Volvox africanus</name>
    <dbReference type="NCBI Taxonomy" id="51714"/>
    <lineage>
        <taxon>Eukaryota</taxon>
        <taxon>Viridiplantae</taxon>
        <taxon>Chlorophyta</taxon>
        <taxon>core chlorophytes</taxon>
        <taxon>Chlorophyceae</taxon>
        <taxon>CS clade</taxon>
        <taxon>Chlamydomonadales</taxon>
        <taxon>Volvocaceae</taxon>
        <taxon>Volvox</taxon>
    </lineage>
</organism>
<dbReference type="EMBL" id="BSDZ01000038">
    <property type="protein sequence ID" value="GLI66695.1"/>
    <property type="molecule type" value="Genomic_DNA"/>
</dbReference>
<feature type="region of interest" description="Disordered" evidence="1">
    <location>
        <begin position="774"/>
        <end position="860"/>
    </location>
</feature>
<feature type="compositionally biased region" description="Gly residues" evidence="1">
    <location>
        <begin position="459"/>
        <end position="469"/>
    </location>
</feature>
<feature type="compositionally biased region" description="Gly residues" evidence="1">
    <location>
        <begin position="733"/>
        <end position="744"/>
    </location>
</feature>
<accession>A0ABQ5SAW1</accession>
<keyword evidence="3" id="KW-1185">Reference proteome</keyword>
<feature type="region of interest" description="Disordered" evidence="1">
    <location>
        <begin position="360"/>
        <end position="520"/>
    </location>
</feature>
<name>A0ABQ5SAW1_9CHLO</name>